<accession>A0ABY0FM98</accession>
<feature type="transmembrane region" description="Helical" evidence="6">
    <location>
        <begin position="23"/>
        <end position="46"/>
    </location>
</feature>
<dbReference type="Gene3D" id="3.40.50.1000">
    <property type="entry name" value="HAD superfamily/HAD-like"/>
    <property type="match status" value="1"/>
</dbReference>
<evidence type="ECO:0000256" key="6">
    <source>
        <dbReference type="SAM" id="Phobius"/>
    </source>
</evidence>
<name>A0ABY0FM98_9BACT</name>
<gene>
    <name evidence="8" type="primary">ctpE</name>
    <name evidence="8" type="ORF">G3RUM_00273</name>
</gene>
<dbReference type="InterPro" id="IPR044492">
    <property type="entry name" value="P_typ_ATPase_HD_dom"/>
</dbReference>
<organism evidence="8 9">
    <name type="scientific">Candidatus Nanosyncoccus alces</name>
    <dbReference type="NCBI Taxonomy" id="2171997"/>
    <lineage>
        <taxon>Bacteria</taxon>
        <taxon>Candidatus Saccharimonadota</taxon>
        <taxon>Candidatus Nanosyncoccalia</taxon>
        <taxon>Candidatus Nanosyncoccales</taxon>
        <taxon>Candidatus Nanosyncoccaceae</taxon>
        <taxon>Candidatus Nanosyncoccus</taxon>
    </lineage>
</organism>
<dbReference type="InterPro" id="IPR001757">
    <property type="entry name" value="P_typ_ATPase"/>
</dbReference>
<keyword evidence="3" id="KW-1278">Translocase</keyword>
<evidence type="ECO:0000256" key="2">
    <source>
        <dbReference type="ARBA" id="ARBA00022692"/>
    </source>
</evidence>
<dbReference type="Gene3D" id="2.70.150.10">
    <property type="entry name" value="Calcium-transporting ATPase, cytoplasmic transduction domain A"/>
    <property type="match status" value="1"/>
</dbReference>
<feature type="transmembrane region" description="Helical" evidence="6">
    <location>
        <begin position="689"/>
        <end position="710"/>
    </location>
</feature>
<evidence type="ECO:0000256" key="5">
    <source>
        <dbReference type="ARBA" id="ARBA00023136"/>
    </source>
</evidence>
<evidence type="ECO:0000256" key="4">
    <source>
        <dbReference type="ARBA" id="ARBA00022989"/>
    </source>
</evidence>
<dbReference type="EMBL" id="PRLM01000002">
    <property type="protein sequence ID" value="RYC74993.1"/>
    <property type="molecule type" value="Genomic_DNA"/>
</dbReference>
<dbReference type="InterPro" id="IPR059000">
    <property type="entry name" value="ATPase_P-type_domA"/>
</dbReference>
<keyword evidence="2 6" id="KW-0812">Transmembrane</keyword>
<feature type="transmembrane region" description="Helical" evidence="6">
    <location>
        <begin position="236"/>
        <end position="257"/>
    </location>
</feature>
<dbReference type="SFLD" id="SFLDS00003">
    <property type="entry name" value="Haloacid_Dehalogenase"/>
    <property type="match status" value="1"/>
</dbReference>
<dbReference type="NCBIfam" id="TIGR01494">
    <property type="entry name" value="ATPase_P-type"/>
    <property type="match status" value="2"/>
</dbReference>
<dbReference type="InterPro" id="IPR023214">
    <property type="entry name" value="HAD_sf"/>
</dbReference>
<dbReference type="RefSeq" id="WP_129734643.1">
    <property type="nucleotide sequence ID" value="NZ_PRLM01000002.1"/>
</dbReference>
<dbReference type="Gene3D" id="1.20.1110.10">
    <property type="entry name" value="Calcium-transporting ATPase, transmembrane domain"/>
    <property type="match status" value="1"/>
</dbReference>
<sequence>MNLPGLTRKKTTKTRQNHSIGQIIARNTFTIFNLVNIILAVMIFAVGSYKNLLFIFIAVANTLISIVNEIRAKKIIDKMRLISEKHPTILQNGKSYEINPEDIQKGDVIILALGDQILVDSTVKEGTVEVNESFITGESDNIVKHPGDKLTSGSFVVSGTCQAVASVSVADSFITKLETTAHAIKPTKSKLFTIMNNIVKYISFALIPIGLLLLWARFRVPGTTTEVAVTSTVAALINMIPEGLILLTSSVLALATVRLGRKQVLVQDLYSIETLARVDCICLDKTGTLTTGRMKVKELIPAKGQSQKSLESTLMAILSQVPADNATSTALKAKLPQTAKFKPTEQVVEIIPFSSDRKYSGIVTRSATYLMGAMEFITQNPDFLAQERKLPNNYRIISVIKKSADKETLIGFALLEDEIRRDAHKIIDFFNENDVAVKIISGDNLSTVQNIANTVGLSNTSAVDLSTLKNINYEKLVKDYNIFTRVKPAQKKSLILALKKQGRTVAMTGDGVNDILAMKEADCSIAIGEGSDAARRSAKLVLLGSDFAAVPSIIAEGRQSINNLERSTALFLAKTVYASILAVIFVFLPMQYPFTPIEMSLLNFACIGFPGLVLSLEHNTDRIKNNFTKNILTYSFPIGLTVSFCMAALSIVSHLQGFSHPELTTISVFVTFTIDLVLIYWISKPLNKLRAGLLISIIGIMAAAFVIPLIRDFFEFIFLTPANLIVMAAIIAAGLVVFELMRRIMQKITTRIFNASPHLNL</sequence>
<dbReference type="Pfam" id="PF00122">
    <property type="entry name" value="E1-E2_ATPase"/>
    <property type="match status" value="1"/>
</dbReference>
<dbReference type="EC" id="3.6.3.-" evidence="8"/>
<feature type="transmembrane region" description="Helical" evidence="6">
    <location>
        <begin position="568"/>
        <end position="588"/>
    </location>
</feature>
<keyword evidence="4 6" id="KW-1133">Transmembrane helix</keyword>
<dbReference type="InterPro" id="IPR023298">
    <property type="entry name" value="ATPase_P-typ_TM_dom_sf"/>
</dbReference>
<dbReference type="SUPFAM" id="SSF81665">
    <property type="entry name" value="Calcium ATPase, transmembrane domain M"/>
    <property type="match status" value="1"/>
</dbReference>
<dbReference type="SUPFAM" id="SSF56784">
    <property type="entry name" value="HAD-like"/>
    <property type="match status" value="1"/>
</dbReference>
<dbReference type="InterPro" id="IPR018303">
    <property type="entry name" value="ATPase_P-typ_P_site"/>
</dbReference>
<dbReference type="InterPro" id="IPR036412">
    <property type="entry name" value="HAD-like_sf"/>
</dbReference>
<feature type="transmembrane region" description="Helical" evidence="6">
    <location>
        <begin position="716"/>
        <end position="738"/>
    </location>
</feature>
<proteinExistence type="predicted"/>
<dbReference type="Proteomes" id="UP001191019">
    <property type="component" value="Unassembled WGS sequence"/>
</dbReference>
<dbReference type="InterPro" id="IPR008250">
    <property type="entry name" value="ATPase_P-typ_transduc_dom_A_sf"/>
</dbReference>
<feature type="transmembrane region" description="Helical" evidence="6">
    <location>
        <begin position="52"/>
        <end position="70"/>
    </location>
</feature>
<comment type="caution">
    <text evidence="8">The sequence shown here is derived from an EMBL/GenBank/DDBJ whole genome shotgun (WGS) entry which is preliminary data.</text>
</comment>
<reference evidence="8 9" key="2">
    <citation type="journal article" date="2020" name="Cell Rep.">
        <title>Acquisition and Adaptation of Ultra-small Parasitic Reduced Genome Bacteria to Mammalian Hosts.</title>
        <authorList>
            <person name="McLean J.S."/>
            <person name="Bor B."/>
            <person name="Kerns K.A."/>
            <person name="Liu Q."/>
            <person name="To T.T."/>
            <person name="Solden L."/>
            <person name="Hendrickson E.L."/>
            <person name="Wrighton K."/>
            <person name="Shi W."/>
            <person name="He X."/>
        </authorList>
    </citation>
    <scope>NUCLEOTIDE SEQUENCE [LARGE SCALE GENOMIC DNA]</scope>
    <source>
        <strain evidence="8 9">TM7_G3_2_Rum_HOT_351B</strain>
    </source>
</reference>
<evidence type="ECO:0000313" key="8">
    <source>
        <dbReference type="EMBL" id="RYC74993.1"/>
    </source>
</evidence>
<dbReference type="InterPro" id="IPR023299">
    <property type="entry name" value="ATPase_P-typ_cyto_dom_N"/>
</dbReference>
<feature type="transmembrane region" description="Helical" evidence="6">
    <location>
        <begin position="600"/>
        <end position="619"/>
    </location>
</feature>
<keyword evidence="5 6" id="KW-0472">Membrane</keyword>
<dbReference type="Gene3D" id="3.40.1110.10">
    <property type="entry name" value="Calcium-transporting ATPase, cytoplasmic domain N"/>
    <property type="match status" value="1"/>
</dbReference>
<evidence type="ECO:0000259" key="7">
    <source>
        <dbReference type="Pfam" id="PF00122"/>
    </source>
</evidence>
<feature type="transmembrane region" description="Helical" evidence="6">
    <location>
        <begin position="198"/>
        <end position="216"/>
    </location>
</feature>
<keyword evidence="8" id="KW-0378">Hydrolase</keyword>
<dbReference type="Pfam" id="PF00702">
    <property type="entry name" value="Hydrolase"/>
    <property type="match status" value="1"/>
</dbReference>
<keyword evidence="9" id="KW-1185">Reference proteome</keyword>
<dbReference type="SUPFAM" id="SSF81653">
    <property type="entry name" value="Calcium ATPase, transduction domain A"/>
    <property type="match status" value="1"/>
</dbReference>
<feature type="transmembrane region" description="Helical" evidence="6">
    <location>
        <begin position="631"/>
        <end position="651"/>
    </location>
</feature>
<dbReference type="GO" id="GO:0016787">
    <property type="term" value="F:hydrolase activity"/>
    <property type="evidence" value="ECO:0007669"/>
    <property type="project" value="UniProtKB-KW"/>
</dbReference>
<reference evidence="8 9" key="1">
    <citation type="journal article" date="2018" name="bioRxiv">
        <title>Evidence of independent acquisition and adaption of ultra-small bacteria to human hosts across the highly diverse yet reduced genomes of the phylum Saccharibacteria.</title>
        <authorList>
            <person name="McLean J.S."/>
            <person name="Bor B."/>
            <person name="To T.T."/>
            <person name="Liu Q."/>
            <person name="Kearns K.A."/>
            <person name="Solden L.M."/>
            <person name="Wrighton K.C."/>
            <person name="He X."/>
            <person name="Shi W."/>
        </authorList>
    </citation>
    <scope>NUCLEOTIDE SEQUENCE [LARGE SCALE GENOMIC DNA]</scope>
    <source>
        <strain evidence="8 9">TM7_G3_2_Rum_HOT_351B</strain>
    </source>
</reference>
<protein>
    <submittedName>
        <fullName evidence="8">Cation-transporting ATPase E</fullName>
        <ecNumber evidence="8">3.6.3.-</ecNumber>
    </submittedName>
</protein>
<evidence type="ECO:0000256" key="1">
    <source>
        <dbReference type="ARBA" id="ARBA00004141"/>
    </source>
</evidence>
<dbReference type="SFLD" id="SFLDF00027">
    <property type="entry name" value="p-type_atpase"/>
    <property type="match status" value="1"/>
</dbReference>
<feature type="transmembrane region" description="Helical" evidence="6">
    <location>
        <begin position="663"/>
        <end position="682"/>
    </location>
</feature>
<feature type="domain" description="P-type ATPase A" evidence="7">
    <location>
        <begin position="85"/>
        <end position="177"/>
    </location>
</feature>
<dbReference type="PRINTS" id="PR00119">
    <property type="entry name" value="CATATPASE"/>
</dbReference>
<evidence type="ECO:0000313" key="9">
    <source>
        <dbReference type="Proteomes" id="UP001191019"/>
    </source>
</evidence>
<evidence type="ECO:0000256" key="3">
    <source>
        <dbReference type="ARBA" id="ARBA00022967"/>
    </source>
</evidence>
<dbReference type="PROSITE" id="PS00154">
    <property type="entry name" value="ATPASE_E1_E2"/>
    <property type="match status" value="1"/>
</dbReference>
<dbReference type="SFLD" id="SFLDG00002">
    <property type="entry name" value="C1.7:_P-type_atpase_like"/>
    <property type="match status" value="1"/>
</dbReference>
<dbReference type="PANTHER" id="PTHR42861">
    <property type="entry name" value="CALCIUM-TRANSPORTING ATPASE"/>
    <property type="match status" value="1"/>
</dbReference>
<comment type="subcellular location">
    <subcellularLocation>
        <location evidence="1">Membrane</location>
        <topology evidence="1">Multi-pass membrane protein</topology>
    </subcellularLocation>
</comment>